<evidence type="ECO:0000256" key="2">
    <source>
        <dbReference type="ARBA" id="ARBA00022692"/>
    </source>
</evidence>
<keyword evidence="2 5" id="KW-0812">Transmembrane</keyword>
<evidence type="ECO:0000256" key="3">
    <source>
        <dbReference type="ARBA" id="ARBA00022989"/>
    </source>
</evidence>
<accession>A0A9X6RNQ3</accession>
<evidence type="ECO:0000256" key="5">
    <source>
        <dbReference type="SAM" id="Phobius"/>
    </source>
</evidence>
<dbReference type="Proteomes" id="UP000192578">
    <property type="component" value="Unassembled WGS sequence"/>
</dbReference>
<keyword evidence="3 5" id="KW-1133">Transmembrane helix</keyword>
<dbReference type="Pfam" id="PF08395">
    <property type="entry name" value="7tm_7"/>
    <property type="match status" value="1"/>
</dbReference>
<comment type="caution">
    <text evidence="6">The sequence shown here is derived from an EMBL/GenBank/DDBJ whole genome shotgun (WGS) entry which is preliminary data.</text>
</comment>
<evidence type="ECO:0000313" key="6">
    <source>
        <dbReference type="EMBL" id="OWA54217.1"/>
    </source>
</evidence>
<dbReference type="InterPro" id="IPR013604">
    <property type="entry name" value="7TM_chemorcpt"/>
</dbReference>
<feature type="transmembrane region" description="Helical" evidence="5">
    <location>
        <begin position="65"/>
        <end position="82"/>
    </location>
</feature>
<keyword evidence="4 5" id="KW-0472">Membrane</keyword>
<feature type="transmembrane region" description="Helical" evidence="5">
    <location>
        <begin position="302"/>
        <end position="325"/>
    </location>
</feature>
<protein>
    <recommendedName>
        <fullName evidence="8">Gustatory receptor</fullName>
    </recommendedName>
</protein>
<sequence length="464" mass="53172">MTPTVDSTAKSHPIKEAPFPFHRAGKRKPKGFLLVQEWLLRRTGFLPLGDETLVPSRFLKCTSRAMAWMAMAFLVTNALYNFTTILRVFRKVASPNLDGQPVLAVNEGQEHWLHSLLYFLPDLTATGRGLPVLATMYYKRNRWAGLKQRAIEFVAYCFTDPNAESRLYRKMKLLSVGSCFITIVLYILWVSCAWTEAVQGLVANNDSLSYLEIQFYPFPIHLSLVQRIVLDSVFTIFPYILSQQAQLCGVFLVIILSEGLTRLREEIIRERGNLGALTTERVHRWVMIHARMMELVDEIGETFQVIFLLSYVLDFLNVIGSSAVFLNANMITSYWSYIYYTATFCMFGLYATALAYPLIQVVEKSATLPDALYLLTLTLEDHKQNQPTSERDSSKEISKRLRQFELSCRNHPLIFTGLKYVYFTRELLTPDVDVDSVLYDSGERAPQMNKVNRITRSDQSSSFT</sequence>
<evidence type="ECO:0008006" key="8">
    <source>
        <dbReference type="Google" id="ProtNLM"/>
    </source>
</evidence>
<name>A0A9X6RNQ3_HYPEX</name>
<feature type="transmembrane region" description="Helical" evidence="5">
    <location>
        <begin position="337"/>
        <end position="359"/>
    </location>
</feature>
<dbReference type="EMBL" id="MTYJ01000382">
    <property type="protein sequence ID" value="OWA54217.1"/>
    <property type="molecule type" value="Genomic_DNA"/>
</dbReference>
<keyword evidence="7" id="KW-1185">Reference proteome</keyword>
<reference evidence="7" key="1">
    <citation type="submission" date="2017-01" db="EMBL/GenBank/DDBJ databases">
        <title>Comparative genomics of anhydrobiosis in the tardigrade Hypsibius dujardini.</title>
        <authorList>
            <person name="Yoshida Y."/>
            <person name="Koutsovoulos G."/>
            <person name="Laetsch D."/>
            <person name="Stevens L."/>
            <person name="Kumar S."/>
            <person name="Horikawa D."/>
            <person name="Ishino K."/>
            <person name="Komine S."/>
            <person name="Tomita M."/>
            <person name="Blaxter M."/>
            <person name="Arakawa K."/>
        </authorList>
    </citation>
    <scope>NUCLEOTIDE SEQUENCE [LARGE SCALE GENOMIC DNA]</scope>
    <source>
        <strain evidence="7">Z151</strain>
    </source>
</reference>
<evidence type="ECO:0000256" key="1">
    <source>
        <dbReference type="ARBA" id="ARBA00004141"/>
    </source>
</evidence>
<evidence type="ECO:0000256" key="4">
    <source>
        <dbReference type="ARBA" id="ARBA00023136"/>
    </source>
</evidence>
<proteinExistence type="predicted"/>
<dbReference type="GO" id="GO:0050909">
    <property type="term" value="P:sensory perception of taste"/>
    <property type="evidence" value="ECO:0007669"/>
    <property type="project" value="InterPro"/>
</dbReference>
<evidence type="ECO:0000313" key="7">
    <source>
        <dbReference type="Proteomes" id="UP000192578"/>
    </source>
</evidence>
<gene>
    <name evidence="6" type="ORF">BV898_18628</name>
</gene>
<feature type="transmembrane region" description="Helical" evidence="5">
    <location>
        <begin position="173"/>
        <end position="191"/>
    </location>
</feature>
<dbReference type="GO" id="GO:0016020">
    <property type="term" value="C:membrane"/>
    <property type="evidence" value="ECO:0007669"/>
    <property type="project" value="UniProtKB-SubCell"/>
</dbReference>
<dbReference type="AlphaFoldDB" id="A0A9X6RNQ3"/>
<dbReference type="OrthoDB" id="10669851at2759"/>
<organism evidence="6 7">
    <name type="scientific">Hypsibius exemplaris</name>
    <name type="common">Freshwater tardigrade</name>
    <dbReference type="NCBI Taxonomy" id="2072580"/>
    <lineage>
        <taxon>Eukaryota</taxon>
        <taxon>Metazoa</taxon>
        <taxon>Ecdysozoa</taxon>
        <taxon>Tardigrada</taxon>
        <taxon>Eutardigrada</taxon>
        <taxon>Parachela</taxon>
        <taxon>Hypsibioidea</taxon>
        <taxon>Hypsibiidae</taxon>
        <taxon>Hypsibius</taxon>
    </lineage>
</organism>
<comment type="subcellular location">
    <subcellularLocation>
        <location evidence="1">Membrane</location>
        <topology evidence="1">Multi-pass membrane protein</topology>
    </subcellularLocation>
</comment>